<dbReference type="Proteomes" id="UP000006666">
    <property type="component" value="Chromosome"/>
</dbReference>
<dbReference type="InterPro" id="IPR037185">
    <property type="entry name" value="EmrE-like"/>
</dbReference>
<keyword evidence="10" id="KW-1185">Reference proteome</keyword>
<dbReference type="AlphaFoldDB" id="C7NHH8"/>
<dbReference type="EMBL" id="CP001686">
    <property type="protein sequence ID" value="ACV06335.1"/>
    <property type="molecule type" value="Genomic_DNA"/>
</dbReference>
<evidence type="ECO:0000256" key="1">
    <source>
        <dbReference type="ARBA" id="ARBA00004651"/>
    </source>
</evidence>
<feature type="transmembrane region" description="Helical" evidence="7">
    <location>
        <begin position="109"/>
        <end position="126"/>
    </location>
</feature>
<dbReference type="PANTHER" id="PTHR42920:SF5">
    <property type="entry name" value="EAMA DOMAIN-CONTAINING PROTEIN"/>
    <property type="match status" value="1"/>
</dbReference>
<protein>
    <submittedName>
        <fullName evidence="9">Predicted permease, DMT superfamily</fullName>
    </submittedName>
</protein>
<dbReference type="HOGENOM" id="CLU_057295_0_2_11"/>
<feature type="transmembrane region" description="Helical" evidence="7">
    <location>
        <begin position="58"/>
        <end position="78"/>
    </location>
</feature>
<evidence type="ECO:0000256" key="3">
    <source>
        <dbReference type="ARBA" id="ARBA00022475"/>
    </source>
</evidence>
<dbReference type="KEGG" id="kse:Ksed_13040"/>
<feature type="transmembrane region" description="Helical" evidence="7">
    <location>
        <begin position="167"/>
        <end position="186"/>
    </location>
</feature>
<feature type="domain" description="EamA" evidence="8">
    <location>
        <begin position="138"/>
        <end position="271"/>
    </location>
</feature>
<dbReference type="PANTHER" id="PTHR42920">
    <property type="entry name" value="OS03G0707200 PROTEIN-RELATED"/>
    <property type="match status" value="1"/>
</dbReference>
<feature type="transmembrane region" description="Helical" evidence="7">
    <location>
        <begin position="198"/>
        <end position="216"/>
    </location>
</feature>
<evidence type="ECO:0000256" key="7">
    <source>
        <dbReference type="SAM" id="Phobius"/>
    </source>
</evidence>
<comment type="similarity">
    <text evidence="2">Belongs to the EamA transporter family.</text>
</comment>
<keyword evidence="5 7" id="KW-1133">Transmembrane helix</keyword>
<evidence type="ECO:0000256" key="4">
    <source>
        <dbReference type="ARBA" id="ARBA00022692"/>
    </source>
</evidence>
<dbReference type="eggNOG" id="COG5006">
    <property type="taxonomic scope" value="Bacteria"/>
</dbReference>
<dbReference type="Pfam" id="PF00892">
    <property type="entry name" value="EamA"/>
    <property type="match status" value="1"/>
</dbReference>
<dbReference type="InterPro" id="IPR051258">
    <property type="entry name" value="Diverse_Substrate_Transporter"/>
</dbReference>
<feature type="transmembrane region" description="Helical" evidence="7">
    <location>
        <begin position="84"/>
        <end position="102"/>
    </location>
</feature>
<accession>C7NHH8</accession>
<organism evidence="9 10">
    <name type="scientific">Kytococcus sedentarius (strain ATCC 14392 / DSM 20547 / JCM 11482 / CCUG 33030 / NBRC 15357 / NCTC 11040 / CCM 314 / 541)</name>
    <name type="common">Micrococcus sedentarius</name>
    <dbReference type="NCBI Taxonomy" id="478801"/>
    <lineage>
        <taxon>Bacteria</taxon>
        <taxon>Bacillati</taxon>
        <taxon>Actinomycetota</taxon>
        <taxon>Actinomycetes</taxon>
        <taxon>Micrococcales</taxon>
        <taxon>Kytococcaceae</taxon>
        <taxon>Kytococcus</taxon>
    </lineage>
</organism>
<feature type="transmembrane region" description="Helical" evidence="7">
    <location>
        <begin position="255"/>
        <end position="272"/>
    </location>
</feature>
<dbReference type="SUPFAM" id="SSF103481">
    <property type="entry name" value="Multidrug resistance efflux transporter EmrE"/>
    <property type="match status" value="2"/>
</dbReference>
<evidence type="ECO:0000259" key="8">
    <source>
        <dbReference type="Pfam" id="PF00892"/>
    </source>
</evidence>
<evidence type="ECO:0000313" key="9">
    <source>
        <dbReference type="EMBL" id="ACV06335.1"/>
    </source>
</evidence>
<name>C7NHH8_KYTSD</name>
<gene>
    <name evidence="9" type="ordered locus">Ksed_13040</name>
</gene>
<evidence type="ECO:0000313" key="10">
    <source>
        <dbReference type="Proteomes" id="UP000006666"/>
    </source>
</evidence>
<feature type="transmembrane region" description="Helical" evidence="7">
    <location>
        <begin position="228"/>
        <end position="249"/>
    </location>
</feature>
<keyword evidence="3" id="KW-1003">Cell membrane</keyword>
<sequence>MALVVVAVLSVQVGGAFAATLLPSLGVLGTTALRLVIAGVLLALVTRPRLSGRTAGDWRAVLVFAAALTLMNAFFYGSLTRLDIGVAVTIEFTGPLLMSAVLSRSRRDLLAVLAAAAGVVLVSGGWRLLAGGEAVDPLGALLAALAGACWCGYILTSARVGQRFAGLDGIALAMLLGAVVMAPLGVWSAGSRLLEPELLVVGLLVALASSAIPYSLELVALRRLTPGVFGVLLSLEPAAAAGAGVVVLGQWMEPLQVLGVSLVVLASVVIMARPRPRRRAEPGNDTAATAQSD</sequence>
<feature type="transmembrane region" description="Helical" evidence="7">
    <location>
        <begin position="138"/>
        <end position="155"/>
    </location>
</feature>
<dbReference type="InterPro" id="IPR000620">
    <property type="entry name" value="EamA_dom"/>
</dbReference>
<keyword evidence="4 7" id="KW-0812">Transmembrane</keyword>
<evidence type="ECO:0000256" key="2">
    <source>
        <dbReference type="ARBA" id="ARBA00007362"/>
    </source>
</evidence>
<reference evidence="9 10" key="1">
    <citation type="journal article" date="2009" name="Stand. Genomic Sci.">
        <title>Complete genome sequence of Kytococcus sedentarius type strain (541).</title>
        <authorList>
            <person name="Sims D."/>
            <person name="Brettin T."/>
            <person name="Detter J.C."/>
            <person name="Han C."/>
            <person name="Lapidus A."/>
            <person name="Copeland A."/>
            <person name="Glavina Del Rio T."/>
            <person name="Nolan M."/>
            <person name="Chen F."/>
            <person name="Lucas S."/>
            <person name="Tice H."/>
            <person name="Cheng J.F."/>
            <person name="Bruce D."/>
            <person name="Goodwin L."/>
            <person name="Pitluck S."/>
            <person name="Ovchinnikova G."/>
            <person name="Pati A."/>
            <person name="Ivanova N."/>
            <person name="Mavrommatis K."/>
            <person name="Chen A."/>
            <person name="Palaniappan K."/>
            <person name="D'haeseleer P."/>
            <person name="Chain P."/>
            <person name="Bristow J."/>
            <person name="Eisen J.A."/>
            <person name="Markowitz V."/>
            <person name="Hugenholtz P."/>
            <person name="Schneider S."/>
            <person name="Goker M."/>
            <person name="Pukall R."/>
            <person name="Kyrpides N.C."/>
            <person name="Klenk H.P."/>
        </authorList>
    </citation>
    <scope>NUCLEOTIDE SEQUENCE [LARGE SCALE GENOMIC DNA]</scope>
    <source>
        <strain evidence="10">ATCC 14392 / DSM 20547 / JCM 11482 / CCUG 33030 / NBRC 15357 / NCTC 11040 / CCM 314 / 541</strain>
    </source>
</reference>
<proteinExistence type="inferred from homology"/>
<keyword evidence="6 7" id="KW-0472">Membrane</keyword>
<dbReference type="GO" id="GO:0005886">
    <property type="term" value="C:plasma membrane"/>
    <property type="evidence" value="ECO:0007669"/>
    <property type="project" value="UniProtKB-SubCell"/>
</dbReference>
<evidence type="ECO:0000256" key="6">
    <source>
        <dbReference type="ARBA" id="ARBA00023136"/>
    </source>
</evidence>
<comment type="subcellular location">
    <subcellularLocation>
        <location evidence="1">Cell membrane</location>
        <topology evidence="1">Multi-pass membrane protein</topology>
    </subcellularLocation>
</comment>
<evidence type="ECO:0000256" key="5">
    <source>
        <dbReference type="ARBA" id="ARBA00022989"/>
    </source>
</evidence>
<dbReference type="STRING" id="478801.Ksed_13040"/>